<feature type="non-terminal residue" evidence="2">
    <location>
        <position position="1"/>
    </location>
</feature>
<keyword evidence="3" id="KW-1185">Reference proteome</keyword>
<comment type="caution">
    <text evidence="2">The sequence shown here is derived from an EMBL/GenBank/DDBJ whole genome shotgun (WGS) entry which is preliminary data.</text>
</comment>
<feature type="domain" description="Condensation" evidence="1">
    <location>
        <begin position="7"/>
        <end position="249"/>
    </location>
</feature>
<reference evidence="2 3" key="1">
    <citation type="submission" date="2014-08" db="EMBL/GenBank/DDBJ databases">
        <title>Genome sequences of NCPPB Pectobacterium isolates.</title>
        <authorList>
            <person name="Glover R.H."/>
            <person name="Sapp M."/>
            <person name="Elphinstone J."/>
        </authorList>
    </citation>
    <scope>NUCLEOTIDE SEQUENCE [LARGE SCALE GENOMIC DNA]</scope>
    <source>
        <strain evidence="2 3">NCPPB 2793</strain>
    </source>
</reference>
<dbReference type="SUPFAM" id="SSF52777">
    <property type="entry name" value="CoA-dependent acyltransferases"/>
    <property type="match status" value="2"/>
</dbReference>
<dbReference type="InterPro" id="IPR001242">
    <property type="entry name" value="Condensation_dom"/>
</dbReference>
<evidence type="ECO:0000313" key="3">
    <source>
        <dbReference type="Proteomes" id="UP000032869"/>
    </source>
</evidence>
<evidence type="ECO:0000259" key="1">
    <source>
        <dbReference type="Pfam" id="PF00668"/>
    </source>
</evidence>
<dbReference type="InterPro" id="IPR023213">
    <property type="entry name" value="CAT-like_dom_sf"/>
</dbReference>
<dbReference type="CDD" id="cd19531">
    <property type="entry name" value="LCL_NRPS-like"/>
    <property type="match status" value="1"/>
</dbReference>
<gene>
    <name evidence="2" type="ORF">JV35_21425</name>
</gene>
<sequence length="249" mass="27602">APFAPVFDLTRGPLAQGELVRISDDEHWLRLALHHVIADGWSVGVLMRELGTLYQAFSAGDPDPLPPLEIQYGDYAAWQHRHVQAEVLQAQQRYWVEQLRGIPACLTLPTDRPRPPVQRYAGAHIEARLDRELTDRLKTLSRRHGCTLFMTLLAGWSLLMSRLSGQDEVVIGTPVAGRGRREIESLIGMFVNTQALRVDLSASPDTGALLAQVKTASLEAQSHADIPFEQVVEAVAPARSLSYSPLFQV</sequence>
<dbReference type="EMBL" id="JQHL01000067">
    <property type="protein sequence ID" value="KFX10074.1"/>
    <property type="molecule type" value="Genomic_DNA"/>
</dbReference>
<dbReference type="RefSeq" id="WP_039309372.1">
    <property type="nucleotide sequence ID" value="NZ_JQHL01000067.1"/>
</dbReference>
<dbReference type="PANTHER" id="PTHR45398:SF1">
    <property type="entry name" value="ENZYME, PUTATIVE (JCVI)-RELATED"/>
    <property type="match status" value="1"/>
</dbReference>
<feature type="non-terminal residue" evidence="2">
    <location>
        <position position="249"/>
    </location>
</feature>
<organism evidence="2 3">
    <name type="scientific">Pectobacterium betavasculorum</name>
    <dbReference type="NCBI Taxonomy" id="55207"/>
    <lineage>
        <taxon>Bacteria</taxon>
        <taxon>Pseudomonadati</taxon>
        <taxon>Pseudomonadota</taxon>
        <taxon>Gammaproteobacteria</taxon>
        <taxon>Enterobacterales</taxon>
        <taxon>Pectobacteriaceae</taxon>
        <taxon>Pectobacterium</taxon>
    </lineage>
</organism>
<dbReference type="Pfam" id="PF00668">
    <property type="entry name" value="Condensation"/>
    <property type="match status" value="1"/>
</dbReference>
<dbReference type="Gene3D" id="3.30.559.30">
    <property type="entry name" value="Nonribosomal peptide synthetase, condensation domain"/>
    <property type="match status" value="1"/>
</dbReference>
<dbReference type="Proteomes" id="UP000032869">
    <property type="component" value="Unassembled WGS sequence"/>
</dbReference>
<name>A0ABR4UTQ0_9GAMM</name>
<evidence type="ECO:0000313" key="2">
    <source>
        <dbReference type="EMBL" id="KFX10074.1"/>
    </source>
</evidence>
<dbReference type="Gene3D" id="3.30.559.10">
    <property type="entry name" value="Chloramphenicol acetyltransferase-like domain"/>
    <property type="match status" value="1"/>
</dbReference>
<accession>A0ABR4UTQ0</accession>
<proteinExistence type="predicted"/>
<protein>
    <submittedName>
        <fullName evidence="2">Non-ribosomal peptide synthetase module</fullName>
    </submittedName>
</protein>
<dbReference type="PANTHER" id="PTHR45398">
    <property type="match status" value="1"/>
</dbReference>